<protein>
    <recommendedName>
        <fullName evidence="1">F-box domain-containing protein</fullName>
    </recommendedName>
</protein>
<reference evidence="2 3" key="1">
    <citation type="submission" date="2020-06" db="EMBL/GenBank/DDBJ databases">
        <authorList>
            <consortium name="Wellcome Sanger Institute Data Sharing"/>
        </authorList>
    </citation>
    <scope>NUCLEOTIDE SEQUENCE [LARGE SCALE GENOMIC DNA]</scope>
</reference>
<proteinExistence type="predicted"/>
<dbReference type="PANTHER" id="PTHR34098:SF1">
    <property type="entry name" value="F-BOX ONLY PROTEIN 47"/>
    <property type="match status" value="1"/>
</dbReference>
<reference evidence="2" key="3">
    <citation type="submission" date="2025-09" db="UniProtKB">
        <authorList>
            <consortium name="Ensembl"/>
        </authorList>
    </citation>
    <scope>IDENTIFICATION</scope>
</reference>
<evidence type="ECO:0000259" key="1">
    <source>
        <dbReference type="PROSITE" id="PS50181"/>
    </source>
</evidence>
<dbReference type="InterPro" id="IPR056622">
    <property type="entry name" value="ARM_FBXO47"/>
</dbReference>
<keyword evidence="3" id="KW-1185">Reference proteome</keyword>
<reference evidence="2" key="2">
    <citation type="submission" date="2025-08" db="UniProtKB">
        <authorList>
            <consortium name="Ensembl"/>
        </authorList>
    </citation>
    <scope>IDENTIFICATION</scope>
</reference>
<name>A0AAY4E189_9TELE</name>
<dbReference type="Pfam" id="PF00646">
    <property type="entry name" value="F-box"/>
    <property type="match status" value="1"/>
</dbReference>
<organism evidence="2 3">
    <name type="scientific">Denticeps clupeoides</name>
    <name type="common">denticle herring</name>
    <dbReference type="NCBI Taxonomy" id="299321"/>
    <lineage>
        <taxon>Eukaryota</taxon>
        <taxon>Metazoa</taxon>
        <taxon>Chordata</taxon>
        <taxon>Craniata</taxon>
        <taxon>Vertebrata</taxon>
        <taxon>Euteleostomi</taxon>
        <taxon>Actinopterygii</taxon>
        <taxon>Neopterygii</taxon>
        <taxon>Teleostei</taxon>
        <taxon>Clupei</taxon>
        <taxon>Clupeiformes</taxon>
        <taxon>Denticipitoidei</taxon>
        <taxon>Denticipitidae</taxon>
        <taxon>Denticeps</taxon>
    </lineage>
</organism>
<accession>A0AAY4E189</accession>
<dbReference type="PANTHER" id="PTHR34098">
    <property type="entry name" value="F-BOX ONLY PROTEIN 47"/>
    <property type="match status" value="1"/>
</dbReference>
<dbReference type="Ensembl" id="ENSDCDT00010061568.1">
    <property type="protein sequence ID" value="ENSDCDP00010051124.1"/>
    <property type="gene ID" value="ENSDCDG00010030165.1"/>
</dbReference>
<dbReference type="InterPro" id="IPR038946">
    <property type="entry name" value="FBXO47"/>
</dbReference>
<dbReference type="Pfam" id="PF24467">
    <property type="entry name" value="ARM_FBXO47"/>
    <property type="match status" value="1"/>
</dbReference>
<dbReference type="GeneTree" id="ENSGT00940000167237"/>
<dbReference type="AlphaFoldDB" id="A0AAY4E189"/>
<dbReference type="InterPro" id="IPR036047">
    <property type="entry name" value="F-box-like_dom_sf"/>
</dbReference>
<dbReference type="SUPFAM" id="SSF81383">
    <property type="entry name" value="F-box domain"/>
    <property type="match status" value="1"/>
</dbReference>
<dbReference type="PROSITE" id="PS50181">
    <property type="entry name" value="FBOX"/>
    <property type="match status" value="1"/>
</dbReference>
<dbReference type="Proteomes" id="UP000694580">
    <property type="component" value="Chromosome 9"/>
</dbReference>
<evidence type="ECO:0000313" key="2">
    <source>
        <dbReference type="Ensembl" id="ENSDCDP00010051124.1"/>
    </source>
</evidence>
<feature type="domain" description="F-box" evidence="1">
    <location>
        <begin position="29"/>
        <end position="78"/>
    </location>
</feature>
<dbReference type="InterPro" id="IPR001810">
    <property type="entry name" value="F-box_dom"/>
</dbReference>
<evidence type="ECO:0000313" key="3">
    <source>
        <dbReference type="Proteomes" id="UP000694580"/>
    </source>
</evidence>
<sequence length="449" mass="51009">MVKPRRPPRKLQPSLARRIMTRSQRSSQQGCFEQLPAEVFHVILEHLTVTDLSVFSMVSKAVNACIVNHVSTLSWRTRMVIQKLHHCTSPDDEHVTLAYYRSLGLLFKRCTLLLPTKDRLKFISISGCLGYACYGMFLKTLIAGWDDLECHRVFIFLSDCTNLLRRIETILTSRPGKLMEQHIRRFCRSVLLDLNQCAGDSLFWLTHLLRPWPMVSQARLLFILCGPLCTDGKIGWQQVCDVPLAQVQLWDLAKALVLLYGNTDSREWSAGNVLSIIEEITVLPQPWHIENVARLLVFCGKNICYSVLANKALNGRVLEISQLLVLIILVCEKDCYCMKWPVMIVKQLCSLFPGASDKWSFIQSMENTFSEVSMEMYALVASGNFLNGDGIYFTDLQISSGKVYSNAGSDVIFVCAGNQNENEDMLQSFCRLLKASALFHTEIVYMLLK</sequence>
<gene>
    <name evidence="2" type="primary">fbxo47</name>
</gene>